<dbReference type="PANTHER" id="PTHR43437:SF3">
    <property type="entry name" value="HYDROXYACYL-THIOESTER DEHYDRATASE TYPE 2, MITOCHONDRIAL"/>
    <property type="match status" value="1"/>
</dbReference>
<dbReference type="Gene3D" id="3.10.129.10">
    <property type="entry name" value="Hotdog Thioesterase"/>
    <property type="match status" value="1"/>
</dbReference>
<dbReference type="KEGG" id="smon:AWR27_14405"/>
<dbReference type="OrthoDB" id="9801625at2"/>
<dbReference type="Pfam" id="PF01575">
    <property type="entry name" value="MaoC_dehydratas"/>
    <property type="match status" value="1"/>
</dbReference>
<evidence type="ECO:0000259" key="1">
    <source>
        <dbReference type="Pfam" id="PF01575"/>
    </source>
</evidence>
<proteinExistence type="predicted"/>
<dbReference type="InterPro" id="IPR029069">
    <property type="entry name" value="HotDog_dom_sf"/>
</dbReference>
<gene>
    <name evidence="2" type="ORF">AWR27_14405</name>
</gene>
<dbReference type="GO" id="GO:0019171">
    <property type="term" value="F:(3R)-hydroxyacyl-[acyl-carrier-protein] dehydratase activity"/>
    <property type="evidence" value="ECO:0007669"/>
    <property type="project" value="TreeGrafter"/>
</dbReference>
<dbReference type="PANTHER" id="PTHR43437">
    <property type="entry name" value="HYDROXYACYL-THIOESTER DEHYDRATASE TYPE 2, MITOCHONDRIAL-RELATED"/>
    <property type="match status" value="1"/>
</dbReference>
<dbReference type="AlphaFoldDB" id="A0A1P9WYG5"/>
<keyword evidence="3" id="KW-1185">Reference proteome</keyword>
<dbReference type="STRING" id="1178516.AWR27_14405"/>
<protein>
    <submittedName>
        <fullName evidence="2">Dehydrogenase</fullName>
    </submittedName>
</protein>
<evidence type="ECO:0000313" key="3">
    <source>
        <dbReference type="Proteomes" id="UP000187941"/>
    </source>
</evidence>
<dbReference type="InterPro" id="IPR002539">
    <property type="entry name" value="MaoC-like_dom"/>
</dbReference>
<reference evidence="2 3" key="1">
    <citation type="submission" date="2016-01" db="EMBL/GenBank/DDBJ databases">
        <authorList>
            <person name="Oliw E.H."/>
        </authorList>
    </citation>
    <scope>NUCLEOTIDE SEQUENCE [LARGE SCALE GENOMIC DNA]</scope>
    <source>
        <strain evidence="2 3">DY10</strain>
    </source>
</reference>
<dbReference type="CDD" id="cd03449">
    <property type="entry name" value="R_hydratase"/>
    <property type="match status" value="1"/>
</dbReference>
<evidence type="ECO:0000313" key="2">
    <source>
        <dbReference type="EMBL" id="AQG80409.1"/>
    </source>
</evidence>
<name>A0A1P9WYG5_9BACT</name>
<dbReference type="SUPFAM" id="SSF54637">
    <property type="entry name" value="Thioesterase/thiol ester dehydrase-isomerase"/>
    <property type="match status" value="1"/>
</dbReference>
<sequence length="137" mass="15420">MIMDFALDAVHRYAFRFSQADVIDFARVTGDNNPLHLDAEYAATTPFKRPIIHGMLGASVFTKVLGTEFPGYGSVYLGQTLEFLRPMFVDTDYEATFTVKSVNPDKHTADILGEIRDVQTNKITTRGMATLMHREKI</sequence>
<dbReference type="InterPro" id="IPR050965">
    <property type="entry name" value="UPF0336/Enoyl-CoA_hydratase"/>
</dbReference>
<feature type="domain" description="MaoC-like" evidence="1">
    <location>
        <begin position="14"/>
        <end position="105"/>
    </location>
</feature>
<organism evidence="2 3">
    <name type="scientific">Spirosoma montaniterrae</name>
    <dbReference type="NCBI Taxonomy" id="1178516"/>
    <lineage>
        <taxon>Bacteria</taxon>
        <taxon>Pseudomonadati</taxon>
        <taxon>Bacteroidota</taxon>
        <taxon>Cytophagia</taxon>
        <taxon>Cytophagales</taxon>
        <taxon>Cytophagaceae</taxon>
        <taxon>Spirosoma</taxon>
    </lineage>
</organism>
<dbReference type="Proteomes" id="UP000187941">
    <property type="component" value="Chromosome"/>
</dbReference>
<dbReference type="EMBL" id="CP014263">
    <property type="protein sequence ID" value="AQG80409.1"/>
    <property type="molecule type" value="Genomic_DNA"/>
</dbReference>
<dbReference type="GO" id="GO:0006633">
    <property type="term" value="P:fatty acid biosynthetic process"/>
    <property type="evidence" value="ECO:0007669"/>
    <property type="project" value="TreeGrafter"/>
</dbReference>
<accession>A0A1P9WYG5</accession>